<dbReference type="AlphaFoldDB" id="A0A9W5NQ35"/>
<reference evidence="1" key="1">
    <citation type="submission" date="2012-04" db="EMBL/GenBank/DDBJ databases">
        <title>The Genome Sequence of Bacillus cereus VD014.</title>
        <authorList>
            <consortium name="The Broad Institute Genome Sequencing Platform"/>
            <consortium name="The Broad Institute Genome Sequencing Center for Infectious Disease"/>
            <person name="Feldgarden M."/>
            <person name="Van der Auwera G.A."/>
            <person name="Mahillon J."/>
            <person name="Duprez V."/>
            <person name="Timmery S."/>
            <person name="Mattelet C."/>
            <person name="Dierick K."/>
            <person name="Sun M."/>
            <person name="Yu Z."/>
            <person name="Zhu L."/>
            <person name="Hu X."/>
            <person name="Shank E.B."/>
            <person name="Swiecicka I."/>
            <person name="Hansen B.M."/>
            <person name="Andrup L."/>
            <person name="Young S.K."/>
            <person name="Zeng Q."/>
            <person name="Gargeya S."/>
            <person name="Fitzgerald M."/>
            <person name="Haas B."/>
            <person name="Abouelleil A."/>
            <person name="Alvarado L."/>
            <person name="Arachchi H.M."/>
            <person name="Berlin A."/>
            <person name="Chapman S.B."/>
            <person name="Goldberg J."/>
            <person name="Griggs A."/>
            <person name="Gujja S."/>
            <person name="Hansen M."/>
            <person name="Howarth C."/>
            <person name="Imamovic A."/>
            <person name="Larimer J."/>
            <person name="McCowen C."/>
            <person name="Montmayeur A."/>
            <person name="Murphy C."/>
            <person name="Neiman D."/>
            <person name="Pearson M."/>
            <person name="Priest M."/>
            <person name="Roberts A."/>
            <person name="Saif S."/>
            <person name="Shea T."/>
            <person name="Sisk P."/>
            <person name="Sykes S."/>
            <person name="Wortman J."/>
            <person name="Nusbaum C."/>
            <person name="Birren B."/>
        </authorList>
    </citation>
    <scope>NUCLEOTIDE SEQUENCE</scope>
    <source>
        <strain evidence="1">VD014</strain>
    </source>
</reference>
<name>A0A9W5NQ35_BACC8</name>
<gene>
    <name evidence="1" type="ORF">IIA_02414</name>
</gene>
<dbReference type="RefSeq" id="WP_002164041.1">
    <property type="nucleotide sequence ID" value="NZ_JH792025.1"/>
</dbReference>
<protein>
    <submittedName>
        <fullName evidence="1">Uncharacterized protein</fullName>
    </submittedName>
</protein>
<sequence>MKLLDMSVKSINYGFEQKDGNLMSVDNVAIIKASKKVDDSNNILDEIKSSSKP</sequence>
<evidence type="ECO:0000313" key="2">
    <source>
        <dbReference type="Proteomes" id="UP000006607"/>
    </source>
</evidence>
<evidence type="ECO:0000313" key="1">
    <source>
        <dbReference type="EMBL" id="EJR22379.1"/>
    </source>
</evidence>
<proteinExistence type="predicted"/>
<dbReference type="Proteomes" id="UP000006607">
    <property type="component" value="Unassembled WGS sequence"/>
</dbReference>
<dbReference type="EMBL" id="AHER01000030">
    <property type="protein sequence ID" value="EJR22379.1"/>
    <property type="molecule type" value="Genomic_DNA"/>
</dbReference>
<accession>A0A9W5NQ35</accession>
<comment type="caution">
    <text evidence="1">The sequence shown here is derived from an EMBL/GenBank/DDBJ whole genome shotgun (WGS) entry which is preliminary data.</text>
</comment>
<organism evidence="1 2">
    <name type="scientific">Bacillus cereus (strain VD014)</name>
    <dbReference type="NCBI Taxonomy" id="1053223"/>
    <lineage>
        <taxon>Bacteria</taxon>
        <taxon>Bacillati</taxon>
        <taxon>Bacillota</taxon>
        <taxon>Bacilli</taxon>
        <taxon>Bacillales</taxon>
        <taxon>Bacillaceae</taxon>
        <taxon>Bacillus</taxon>
        <taxon>Bacillus cereus group</taxon>
    </lineage>
</organism>